<comment type="caution">
    <text evidence="2">The sequence shown here is derived from an EMBL/GenBank/DDBJ whole genome shotgun (WGS) entry which is preliminary data.</text>
</comment>
<accession>A0AA35RJL6</accession>
<feature type="non-terminal residue" evidence="2">
    <location>
        <position position="1"/>
    </location>
</feature>
<keyword evidence="3" id="KW-1185">Reference proteome</keyword>
<reference evidence="2" key="1">
    <citation type="submission" date="2023-03" db="EMBL/GenBank/DDBJ databases">
        <authorList>
            <person name="Steffen K."/>
            <person name="Cardenas P."/>
        </authorList>
    </citation>
    <scope>NUCLEOTIDE SEQUENCE</scope>
</reference>
<keyword evidence="1" id="KW-0472">Membrane</keyword>
<dbReference type="EMBL" id="CASHTH010001211">
    <property type="protein sequence ID" value="CAI8012733.1"/>
    <property type="molecule type" value="Genomic_DNA"/>
</dbReference>
<gene>
    <name evidence="2" type="ORF">GBAR_LOCUS8139</name>
</gene>
<protein>
    <submittedName>
        <fullName evidence="2">Uncharacterized protein</fullName>
    </submittedName>
</protein>
<organism evidence="2 3">
    <name type="scientific">Geodia barretti</name>
    <name type="common">Barrett's horny sponge</name>
    <dbReference type="NCBI Taxonomy" id="519541"/>
    <lineage>
        <taxon>Eukaryota</taxon>
        <taxon>Metazoa</taxon>
        <taxon>Porifera</taxon>
        <taxon>Demospongiae</taxon>
        <taxon>Heteroscleromorpha</taxon>
        <taxon>Tetractinellida</taxon>
        <taxon>Astrophorina</taxon>
        <taxon>Geodiidae</taxon>
        <taxon>Geodia</taxon>
    </lineage>
</organism>
<evidence type="ECO:0000313" key="2">
    <source>
        <dbReference type="EMBL" id="CAI8012733.1"/>
    </source>
</evidence>
<dbReference type="AlphaFoldDB" id="A0AA35RJL6"/>
<dbReference type="Proteomes" id="UP001174909">
    <property type="component" value="Unassembled WGS sequence"/>
</dbReference>
<feature type="transmembrane region" description="Helical" evidence="1">
    <location>
        <begin position="53"/>
        <end position="77"/>
    </location>
</feature>
<evidence type="ECO:0000313" key="3">
    <source>
        <dbReference type="Proteomes" id="UP001174909"/>
    </source>
</evidence>
<evidence type="ECO:0000256" key="1">
    <source>
        <dbReference type="SAM" id="Phobius"/>
    </source>
</evidence>
<keyword evidence="1" id="KW-1133">Transmembrane helix</keyword>
<sequence length="79" mass="8169">MKDPPLDIRSFSLTVEVGLSPSTSWASSSTPAVALPHNSSHSNDFTIGPFSEVVSIVVVSLCGLGLLLPVSALLLSLCC</sequence>
<proteinExistence type="predicted"/>
<name>A0AA35RJL6_GEOBA</name>
<keyword evidence="1" id="KW-0812">Transmembrane</keyword>